<dbReference type="PROSITE" id="PS00101">
    <property type="entry name" value="HEXAPEP_TRANSFERASES"/>
    <property type="match status" value="1"/>
</dbReference>
<reference evidence="4 5" key="1">
    <citation type="submission" date="2019-02" db="EMBL/GenBank/DDBJ databases">
        <title>Genomic Encyclopedia of Type Strains, Phase IV (KMG-IV): sequencing the most valuable type-strain genomes for metagenomic binning, comparative biology and taxonomic classification.</title>
        <authorList>
            <person name="Goeker M."/>
        </authorList>
    </citation>
    <scope>NUCLEOTIDE SEQUENCE [LARGE SCALE GENOMIC DNA]</scope>
    <source>
        <strain evidence="4 5">DSM 29486</strain>
    </source>
</reference>
<keyword evidence="3" id="KW-0677">Repeat</keyword>
<dbReference type="GO" id="GO:0005829">
    <property type="term" value="C:cytosol"/>
    <property type="evidence" value="ECO:0007669"/>
    <property type="project" value="TreeGrafter"/>
</dbReference>
<comment type="caution">
    <text evidence="4">The sequence shown here is derived from an EMBL/GenBank/DDBJ whole genome shotgun (WGS) entry which is preliminary data.</text>
</comment>
<keyword evidence="5" id="KW-1185">Reference proteome</keyword>
<name>A0A4Q7PP59_9FIRM</name>
<dbReference type="RefSeq" id="WP_165388766.1">
    <property type="nucleotide sequence ID" value="NZ_SGXF01000001.1"/>
</dbReference>
<dbReference type="InterPro" id="IPR051159">
    <property type="entry name" value="Hexapeptide_acetyltransf"/>
</dbReference>
<dbReference type="InterPro" id="IPR001451">
    <property type="entry name" value="Hexapep"/>
</dbReference>
<dbReference type="SUPFAM" id="SSF51161">
    <property type="entry name" value="Trimeric LpxA-like enzymes"/>
    <property type="match status" value="1"/>
</dbReference>
<dbReference type="Gene3D" id="2.160.10.10">
    <property type="entry name" value="Hexapeptide repeat proteins"/>
    <property type="match status" value="1"/>
</dbReference>
<dbReference type="PANTHER" id="PTHR23416:SF23">
    <property type="entry name" value="ACETYLTRANSFERASE C18B11.09C-RELATED"/>
    <property type="match status" value="1"/>
</dbReference>
<dbReference type="EMBL" id="SGXF01000001">
    <property type="protein sequence ID" value="RZT02056.1"/>
    <property type="molecule type" value="Genomic_DNA"/>
</dbReference>
<comment type="similarity">
    <text evidence="1">Belongs to the transferase hexapeptide repeat family.</text>
</comment>
<dbReference type="Proteomes" id="UP000292927">
    <property type="component" value="Unassembled WGS sequence"/>
</dbReference>
<dbReference type="PANTHER" id="PTHR23416">
    <property type="entry name" value="SIALIC ACID SYNTHASE-RELATED"/>
    <property type="match status" value="1"/>
</dbReference>
<gene>
    <name evidence="4" type="ORF">EV209_0161</name>
</gene>
<dbReference type="Pfam" id="PF00132">
    <property type="entry name" value="Hexapep"/>
    <property type="match status" value="1"/>
</dbReference>
<evidence type="ECO:0000313" key="5">
    <source>
        <dbReference type="Proteomes" id="UP000292927"/>
    </source>
</evidence>
<evidence type="ECO:0000313" key="4">
    <source>
        <dbReference type="EMBL" id="RZT02056.1"/>
    </source>
</evidence>
<dbReference type="InterPro" id="IPR018357">
    <property type="entry name" value="Hexapep_transf_CS"/>
</dbReference>
<dbReference type="CDD" id="cd04647">
    <property type="entry name" value="LbH_MAT_like"/>
    <property type="match status" value="1"/>
</dbReference>
<sequence>MIKRLICKLTSLGGGVTPIKNMGENCVIMPDCVFGHPDNIFLGDNVYIGEGTKIYAQGKVTIKSGTILADTVDIRTANHYYDGIELNMLPFDEKVLVSSVSIEENVWIASHVLILPGITIGEGAIVAAGAVVTKDVPAFAVVGGNPARVIKYRDEKRYDELKRQNKIFMKEYQTMERKIIKEKEIG</sequence>
<protein>
    <submittedName>
        <fullName evidence="4">Maltose O-acetyltransferase</fullName>
    </submittedName>
</protein>
<evidence type="ECO:0000256" key="1">
    <source>
        <dbReference type="ARBA" id="ARBA00007274"/>
    </source>
</evidence>
<evidence type="ECO:0000256" key="2">
    <source>
        <dbReference type="ARBA" id="ARBA00022679"/>
    </source>
</evidence>
<dbReference type="AlphaFoldDB" id="A0A4Q7PP59"/>
<dbReference type="InterPro" id="IPR011004">
    <property type="entry name" value="Trimer_LpxA-like_sf"/>
</dbReference>
<keyword evidence="2 4" id="KW-0808">Transferase</keyword>
<proteinExistence type="inferred from homology"/>
<dbReference type="GO" id="GO:0008374">
    <property type="term" value="F:O-acyltransferase activity"/>
    <property type="evidence" value="ECO:0007669"/>
    <property type="project" value="TreeGrafter"/>
</dbReference>
<evidence type="ECO:0000256" key="3">
    <source>
        <dbReference type="ARBA" id="ARBA00022737"/>
    </source>
</evidence>
<organism evidence="4 5">
    <name type="scientific">Cuneatibacter caecimuris</name>
    <dbReference type="NCBI Taxonomy" id="1796618"/>
    <lineage>
        <taxon>Bacteria</taxon>
        <taxon>Bacillati</taxon>
        <taxon>Bacillota</taxon>
        <taxon>Clostridia</taxon>
        <taxon>Lachnospirales</taxon>
        <taxon>Lachnospiraceae</taxon>
        <taxon>Cuneatibacter</taxon>
    </lineage>
</organism>
<accession>A0A4Q7PP59</accession>